<organism evidence="2 3">
    <name type="scientific">Oryzias sinensis</name>
    <name type="common">Chinese medaka</name>
    <dbReference type="NCBI Taxonomy" id="183150"/>
    <lineage>
        <taxon>Eukaryota</taxon>
        <taxon>Metazoa</taxon>
        <taxon>Chordata</taxon>
        <taxon>Craniata</taxon>
        <taxon>Vertebrata</taxon>
        <taxon>Euteleostomi</taxon>
        <taxon>Actinopterygii</taxon>
        <taxon>Neopterygii</taxon>
        <taxon>Teleostei</taxon>
        <taxon>Neoteleostei</taxon>
        <taxon>Acanthomorphata</taxon>
        <taxon>Ovalentaria</taxon>
        <taxon>Atherinomorphae</taxon>
        <taxon>Beloniformes</taxon>
        <taxon>Adrianichthyidae</taxon>
        <taxon>Oryziinae</taxon>
        <taxon>Oryzias</taxon>
    </lineage>
</organism>
<reference evidence="2" key="2">
    <citation type="submission" date="2025-09" db="UniProtKB">
        <authorList>
            <consortium name="Ensembl"/>
        </authorList>
    </citation>
    <scope>IDENTIFICATION</scope>
</reference>
<dbReference type="GO" id="GO:0016020">
    <property type="term" value="C:membrane"/>
    <property type="evidence" value="ECO:0007669"/>
    <property type="project" value="InterPro"/>
</dbReference>
<evidence type="ECO:0000313" key="3">
    <source>
        <dbReference type="Proteomes" id="UP000694383"/>
    </source>
</evidence>
<protein>
    <recommendedName>
        <fullName evidence="4">SLC26A/SulP transporter domain-containing protein</fullName>
    </recommendedName>
</protein>
<name>A0A8C7ZDV7_9TELE</name>
<dbReference type="InterPro" id="IPR001902">
    <property type="entry name" value="SLC26A/SulP_fam"/>
</dbReference>
<dbReference type="GO" id="GO:0055085">
    <property type="term" value="P:transmembrane transport"/>
    <property type="evidence" value="ECO:0007669"/>
    <property type="project" value="InterPro"/>
</dbReference>
<keyword evidence="1" id="KW-0812">Transmembrane</keyword>
<keyword evidence="1" id="KW-0472">Membrane</keyword>
<proteinExistence type="predicted"/>
<reference evidence="2" key="1">
    <citation type="submission" date="2025-08" db="UniProtKB">
        <authorList>
            <consortium name="Ensembl"/>
        </authorList>
    </citation>
    <scope>IDENTIFICATION</scope>
</reference>
<evidence type="ECO:0000313" key="2">
    <source>
        <dbReference type="Ensembl" id="ENSOSIP00000041799.1"/>
    </source>
</evidence>
<accession>A0A8C7ZDV7</accession>
<dbReference type="Proteomes" id="UP000694383">
    <property type="component" value="Unplaced"/>
</dbReference>
<evidence type="ECO:0008006" key="4">
    <source>
        <dbReference type="Google" id="ProtNLM"/>
    </source>
</evidence>
<keyword evidence="3" id="KW-1185">Reference proteome</keyword>
<dbReference type="AlphaFoldDB" id="A0A8C7ZDV7"/>
<keyword evidence="1" id="KW-1133">Transmembrane helix</keyword>
<evidence type="ECO:0000256" key="1">
    <source>
        <dbReference type="SAM" id="Phobius"/>
    </source>
</evidence>
<sequence length="110" mass="12462">ASSWLSLQTRDSNLFLSVTMLARLREPLTLERAEGEPQTKWHVAVSQRLKKHCSCTPQKAKSKILGFVPILQWLPRYQLRDWILGDVMSGVIVGILLVPQSIVCLNKPLL</sequence>
<dbReference type="Ensembl" id="ENSOSIT00000044020.1">
    <property type="protein sequence ID" value="ENSOSIP00000041799.1"/>
    <property type="gene ID" value="ENSOSIG00000020266.1"/>
</dbReference>
<dbReference type="PANTHER" id="PTHR11814">
    <property type="entry name" value="SULFATE TRANSPORTER"/>
    <property type="match status" value="1"/>
</dbReference>
<feature type="transmembrane region" description="Helical" evidence="1">
    <location>
        <begin position="82"/>
        <end position="105"/>
    </location>
</feature>